<sequence length="178" mass="20086">MIDADSTTQCEALQREEYEVLEVQSRSLRGVSSLNNIRWQSIYPECISSEITGNSLRLEIPVEFDESYTVCVVQDVSSSMSNISNSDAQITLSLSSLPSLMISVTLPASYPLESPPTVTSIRASHLWLPHLSRLQKILTDMWQPGEGVLYAWIEFLRIGEFLQSLLLSSFEDQKRVIR</sequence>
<dbReference type="SUPFAM" id="SSF54495">
    <property type="entry name" value="UBC-like"/>
    <property type="match status" value="1"/>
</dbReference>
<evidence type="ECO:0000313" key="3">
    <source>
        <dbReference type="Proteomes" id="UP000565441"/>
    </source>
</evidence>
<dbReference type="EMBL" id="JAACJP010000023">
    <property type="protein sequence ID" value="KAF5377546.1"/>
    <property type="molecule type" value="Genomic_DNA"/>
</dbReference>
<reference evidence="2 3" key="1">
    <citation type="journal article" date="2020" name="ISME J.">
        <title>Uncovering the hidden diversity of litter-decomposition mechanisms in mushroom-forming fungi.</title>
        <authorList>
            <person name="Floudas D."/>
            <person name="Bentzer J."/>
            <person name="Ahren D."/>
            <person name="Johansson T."/>
            <person name="Persson P."/>
            <person name="Tunlid A."/>
        </authorList>
    </citation>
    <scope>NUCLEOTIDE SEQUENCE [LARGE SCALE GENOMIC DNA]</scope>
    <source>
        <strain evidence="2 3">CBS 661.87</strain>
    </source>
</reference>
<name>A0A8H5H6I1_9AGAR</name>
<protein>
    <recommendedName>
        <fullName evidence="1">RWD domain-containing protein</fullName>
    </recommendedName>
</protein>
<gene>
    <name evidence="2" type="ORF">D9615_005196</name>
</gene>
<dbReference type="Proteomes" id="UP000565441">
    <property type="component" value="Unassembled WGS sequence"/>
</dbReference>
<keyword evidence="3" id="KW-1185">Reference proteome</keyword>
<accession>A0A8H5H6I1</accession>
<organism evidence="2 3">
    <name type="scientific">Tricholomella constricta</name>
    <dbReference type="NCBI Taxonomy" id="117010"/>
    <lineage>
        <taxon>Eukaryota</taxon>
        <taxon>Fungi</taxon>
        <taxon>Dikarya</taxon>
        <taxon>Basidiomycota</taxon>
        <taxon>Agaricomycotina</taxon>
        <taxon>Agaricomycetes</taxon>
        <taxon>Agaricomycetidae</taxon>
        <taxon>Agaricales</taxon>
        <taxon>Tricholomatineae</taxon>
        <taxon>Lyophyllaceae</taxon>
        <taxon>Tricholomella</taxon>
    </lineage>
</organism>
<evidence type="ECO:0000313" key="2">
    <source>
        <dbReference type="EMBL" id="KAF5377546.1"/>
    </source>
</evidence>
<dbReference type="InterPro" id="IPR016135">
    <property type="entry name" value="UBQ-conjugating_enzyme/RWD"/>
</dbReference>
<comment type="caution">
    <text evidence="2">The sequence shown here is derived from an EMBL/GenBank/DDBJ whole genome shotgun (WGS) entry which is preliminary data.</text>
</comment>
<dbReference type="InterPro" id="IPR006575">
    <property type="entry name" value="RWD_dom"/>
</dbReference>
<feature type="domain" description="RWD" evidence="1">
    <location>
        <begin position="40"/>
        <end position="157"/>
    </location>
</feature>
<dbReference type="Pfam" id="PF05773">
    <property type="entry name" value="RWD"/>
    <property type="match status" value="1"/>
</dbReference>
<dbReference type="Gene3D" id="3.10.110.10">
    <property type="entry name" value="Ubiquitin Conjugating Enzyme"/>
    <property type="match status" value="1"/>
</dbReference>
<proteinExistence type="predicted"/>
<dbReference type="CDD" id="cd23820">
    <property type="entry name" value="RWD_RNF14"/>
    <property type="match status" value="1"/>
</dbReference>
<evidence type="ECO:0000259" key="1">
    <source>
        <dbReference type="Pfam" id="PF05773"/>
    </source>
</evidence>
<dbReference type="OrthoDB" id="1431934at2759"/>
<dbReference type="AlphaFoldDB" id="A0A8H5H6I1"/>